<gene>
    <name evidence="1" type="ORF">JYU34_004824</name>
</gene>
<keyword evidence="2" id="KW-1185">Reference proteome</keyword>
<name>A0ABQ7QVB8_PLUXY</name>
<evidence type="ECO:0000313" key="1">
    <source>
        <dbReference type="EMBL" id="KAG7308968.1"/>
    </source>
</evidence>
<organism evidence="1 2">
    <name type="scientific">Plutella xylostella</name>
    <name type="common">Diamondback moth</name>
    <name type="synonym">Plutella maculipennis</name>
    <dbReference type="NCBI Taxonomy" id="51655"/>
    <lineage>
        <taxon>Eukaryota</taxon>
        <taxon>Metazoa</taxon>
        <taxon>Ecdysozoa</taxon>
        <taxon>Arthropoda</taxon>
        <taxon>Hexapoda</taxon>
        <taxon>Insecta</taxon>
        <taxon>Pterygota</taxon>
        <taxon>Neoptera</taxon>
        <taxon>Endopterygota</taxon>
        <taxon>Lepidoptera</taxon>
        <taxon>Glossata</taxon>
        <taxon>Ditrysia</taxon>
        <taxon>Yponomeutoidea</taxon>
        <taxon>Plutellidae</taxon>
        <taxon>Plutella</taxon>
    </lineage>
</organism>
<comment type="caution">
    <text evidence="1">The sequence shown here is derived from an EMBL/GenBank/DDBJ whole genome shotgun (WGS) entry which is preliminary data.</text>
</comment>
<proteinExistence type="predicted"/>
<dbReference type="EMBL" id="JAHIBW010000007">
    <property type="protein sequence ID" value="KAG7308968.1"/>
    <property type="molecule type" value="Genomic_DNA"/>
</dbReference>
<reference evidence="1 2" key="1">
    <citation type="submission" date="2021-06" db="EMBL/GenBank/DDBJ databases">
        <title>A haploid diamondback moth (Plutella xylostella L.) genome assembly resolves 31 chromosomes and identifies a diamide resistance mutation.</title>
        <authorList>
            <person name="Ward C.M."/>
            <person name="Perry K.D."/>
            <person name="Baker G."/>
            <person name="Powis K."/>
            <person name="Heckel D.G."/>
            <person name="Baxter S.W."/>
        </authorList>
    </citation>
    <scope>NUCLEOTIDE SEQUENCE [LARGE SCALE GENOMIC DNA]</scope>
    <source>
        <strain evidence="1 2">LV</strain>
        <tissue evidence="1">Single pupa</tissue>
    </source>
</reference>
<sequence>MRHHATAAPAVETGAALGATSRYRKNAAAQGLRAQGCEGAGMRGRQVSHPG</sequence>
<protein>
    <submittedName>
        <fullName evidence="1">Uncharacterized protein</fullName>
    </submittedName>
</protein>
<evidence type="ECO:0000313" key="2">
    <source>
        <dbReference type="Proteomes" id="UP000823941"/>
    </source>
</evidence>
<accession>A0ABQ7QVB8</accession>
<dbReference type="Proteomes" id="UP000823941">
    <property type="component" value="Chromosome 7"/>
</dbReference>